<evidence type="ECO:0000256" key="2">
    <source>
        <dbReference type="SAM" id="Phobius"/>
    </source>
</evidence>
<accession>A0A855X4P7</accession>
<evidence type="ECO:0000256" key="1">
    <source>
        <dbReference type="SAM" id="MobiDB-lite"/>
    </source>
</evidence>
<sequence>MQENQRTIRPALAVIVLICFFMPFLKISCGGQPIASITGIDLAMGKKIEPPNPFGNTPGGTADRYRSDQSANTGQTGEDQLQFNNPSDSTQQFASSDSDNPFGSGTGEAKIDPQPVAAVSLGLAVIALLGALGASRRAMLFSAVAAAISAILLFILKSNMSGDIPPQMAAVLAFEWTWSYWVALLGSAGLALFTAKLLMQKEETRQAPRLIIQTYSEKPPSETVKH</sequence>
<feature type="transmembrane region" description="Helical" evidence="2">
    <location>
        <begin position="7"/>
        <end position="25"/>
    </location>
</feature>
<feature type="transmembrane region" description="Helical" evidence="2">
    <location>
        <begin position="115"/>
        <end position="132"/>
    </location>
</feature>
<dbReference type="Proteomes" id="UP000250918">
    <property type="component" value="Unassembled WGS sequence"/>
</dbReference>
<reference evidence="3 4" key="1">
    <citation type="journal article" date="2018" name="ISME J.">
        <title>A methanotrophic archaeon couples anaerobic oxidation of methane to Fe(III) reduction.</title>
        <authorList>
            <person name="Cai C."/>
            <person name="Leu A.O."/>
            <person name="Xie G.J."/>
            <person name="Guo J."/>
            <person name="Feng Y."/>
            <person name="Zhao J.X."/>
            <person name="Tyson G.W."/>
            <person name="Yuan Z."/>
            <person name="Hu S."/>
        </authorList>
    </citation>
    <scope>NUCLEOTIDE SEQUENCE [LARGE SCALE GENOMIC DNA]</scope>
    <source>
        <strain evidence="3">FeB_12</strain>
    </source>
</reference>
<evidence type="ECO:0000313" key="3">
    <source>
        <dbReference type="EMBL" id="PWB70119.1"/>
    </source>
</evidence>
<gene>
    <name evidence="3" type="ORF">C3F09_09510</name>
</gene>
<proteinExistence type="predicted"/>
<dbReference type="EMBL" id="PQAP01000154">
    <property type="protein sequence ID" value="PWB70119.1"/>
    <property type="molecule type" value="Genomic_DNA"/>
</dbReference>
<feature type="transmembrane region" description="Helical" evidence="2">
    <location>
        <begin position="139"/>
        <end position="158"/>
    </location>
</feature>
<feature type="compositionally biased region" description="Polar residues" evidence="1">
    <location>
        <begin position="68"/>
        <end position="103"/>
    </location>
</feature>
<name>A0A855X4P7_9BACT</name>
<feature type="region of interest" description="Disordered" evidence="1">
    <location>
        <begin position="48"/>
        <end position="107"/>
    </location>
</feature>
<keyword evidence="2" id="KW-1133">Transmembrane helix</keyword>
<dbReference type="AlphaFoldDB" id="A0A855X4P7"/>
<organism evidence="3 4">
    <name type="scientific">candidate division GN15 bacterium</name>
    <dbReference type="NCBI Taxonomy" id="2072418"/>
    <lineage>
        <taxon>Bacteria</taxon>
        <taxon>candidate division GN15</taxon>
    </lineage>
</organism>
<protein>
    <submittedName>
        <fullName evidence="3">Uncharacterized protein</fullName>
    </submittedName>
</protein>
<keyword evidence="2" id="KW-0812">Transmembrane</keyword>
<comment type="caution">
    <text evidence="3">The sequence shown here is derived from an EMBL/GenBank/DDBJ whole genome shotgun (WGS) entry which is preliminary data.</text>
</comment>
<evidence type="ECO:0000313" key="4">
    <source>
        <dbReference type="Proteomes" id="UP000250918"/>
    </source>
</evidence>
<keyword evidence="2" id="KW-0472">Membrane</keyword>
<feature type="transmembrane region" description="Helical" evidence="2">
    <location>
        <begin position="178"/>
        <end position="199"/>
    </location>
</feature>